<dbReference type="Gene3D" id="3.30.450.40">
    <property type="match status" value="1"/>
</dbReference>
<dbReference type="RefSeq" id="XP_067815905.1">
    <property type="nucleotide sequence ID" value="XM_067966854.1"/>
</dbReference>
<proteinExistence type="predicted"/>
<dbReference type="InterPro" id="IPR029016">
    <property type="entry name" value="GAF-like_dom_sf"/>
</dbReference>
<dbReference type="PANTHER" id="PTHR43102:SF2">
    <property type="entry name" value="GAF DOMAIN-CONTAINING PROTEIN"/>
    <property type="match status" value="1"/>
</dbReference>
<keyword evidence="4" id="KW-1185">Reference proteome</keyword>
<evidence type="ECO:0000313" key="4">
    <source>
        <dbReference type="Proteomes" id="UP000294530"/>
    </source>
</evidence>
<comment type="caution">
    <text evidence="3">The sequence shown here is derived from an EMBL/GenBank/DDBJ whole genome shotgun (WGS) entry which is preliminary data.</text>
</comment>
<dbReference type="InterPro" id="IPR003018">
    <property type="entry name" value="GAF"/>
</dbReference>
<feature type="domain" description="GAF" evidence="2">
    <location>
        <begin position="559"/>
        <end position="704"/>
    </location>
</feature>
<evidence type="ECO:0000313" key="3">
    <source>
        <dbReference type="EMBL" id="TDH66406.1"/>
    </source>
</evidence>
<dbReference type="SUPFAM" id="SSF55781">
    <property type="entry name" value="GAF domain-like"/>
    <property type="match status" value="1"/>
</dbReference>
<dbReference type="AlphaFoldDB" id="A0A976ICA5"/>
<dbReference type="KEGG" id="blac:94352525"/>
<dbReference type="PANTHER" id="PTHR43102">
    <property type="entry name" value="SLR1143 PROTEIN"/>
    <property type="match status" value="1"/>
</dbReference>
<organism evidence="3 4">
    <name type="scientific">Bremia lactucae</name>
    <name type="common">Lettuce downy mildew</name>
    <dbReference type="NCBI Taxonomy" id="4779"/>
    <lineage>
        <taxon>Eukaryota</taxon>
        <taxon>Sar</taxon>
        <taxon>Stramenopiles</taxon>
        <taxon>Oomycota</taxon>
        <taxon>Peronosporomycetes</taxon>
        <taxon>Peronosporales</taxon>
        <taxon>Peronosporaceae</taxon>
        <taxon>Bremia</taxon>
    </lineage>
</organism>
<dbReference type="SMART" id="SM00065">
    <property type="entry name" value="GAF"/>
    <property type="match status" value="1"/>
</dbReference>
<dbReference type="EMBL" id="SHOA02000018">
    <property type="protein sequence ID" value="TDH66406.1"/>
    <property type="molecule type" value="Genomic_DNA"/>
</dbReference>
<dbReference type="Pfam" id="PF01590">
    <property type="entry name" value="GAF"/>
    <property type="match status" value="1"/>
</dbReference>
<accession>A0A976ICA5</accession>
<protein>
    <recommendedName>
        <fullName evidence="2">GAF domain-containing protein</fullName>
    </recommendedName>
</protein>
<gene>
    <name evidence="3" type="ORF">CCR75_008806</name>
</gene>
<name>A0A976ICA5_BRELC</name>
<evidence type="ECO:0000256" key="1">
    <source>
        <dbReference type="SAM" id="MobiDB-lite"/>
    </source>
</evidence>
<evidence type="ECO:0000259" key="2">
    <source>
        <dbReference type="SMART" id="SM00065"/>
    </source>
</evidence>
<dbReference type="OrthoDB" id="21225at2759"/>
<feature type="region of interest" description="Disordered" evidence="1">
    <location>
        <begin position="498"/>
        <end position="520"/>
    </location>
</feature>
<dbReference type="GeneID" id="94352525"/>
<feature type="compositionally biased region" description="Acidic residues" evidence="1">
    <location>
        <begin position="506"/>
        <end position="520"/>
    </location>
</feature>
<reference evidence="3 4" key="1">
    <citation type="journal article" date="2021" name="Genome Biol.">
        <title>AFLAP: assembly-free linkage analysis pipeline using k-mers from genome sequencing data.</title>
        <authorList>
            <person name="Fletcher K."/>
            <person name="Zhang L."/>
            <person name="Gil J."/>
            <person name="Han R."/>
            <person name="Cavanaugh K."/>
            <person name="Michelmore R."/>
        </authorList>
    </citation>
    <scope>NUCLEOTIDE SEQUENCE [LARGE SCALE GENOMIC DNA]</scope>
    <source>
        <strain evidence="3 4">SF5</strain>
    </source>
</reference>
<dbReference type="Proteomes" id="UP000294530">
    <property type="component" value="Unassembled WGS sequence"/>
</dbReference>
<sequence>MEQEEGSNPRRYVRASDRRLAEVATQAAARIDIETLQYRRSESTGVTTERSHDGTTVTVTCVIACSLNEMQALLVPSTSDQYACIMRELFGQDFIYGAIVHHANDVSVRTATFAKRHLLRRHEQWCFASAIKPLKSSHTMKGVPGFTVSVASLHPDDVFIGKAQAGQVTHIQGLSALYLVTTDPSQSTNQYGRLTHFVRVTLCMSIATTAPLYTKVSPLRWFVPSKNRNEATEASNGVILARAMQYARNLKHFQVVVRRRRLDAQVLVDLQKVQPRNSRCACCTHRFPVFRTFFENSLKQNPPRLNELQGPRRCQLCGFLVCSKCVRIVGNESLSSDSLDTLSSRIKYSHPVCLCEHCMQRIDDADYDSYCASNPTSILLNGIEPDSPNAEAPSAIIARLLSQVLDTASKEDIPVVIRVIKYLLNRKHDKTMYSYTDYLKLARRCNQLADEYGFSNEIDFKDAMKPKTLEMDFQEKQEHRYPLAGAHGRSYALRYTNQSDESFNNDSDDTDDSEGTEDADEVEHVQFVARHPVPLDESARLRWLAMHPNMISHVMDLPDLALLCTIAHEELQCDAAVVTLFGATACSIIASSDPALRGFEIPRDQAICGHTVMTNEPLLIRHLEADVRFAAMDQVRCQGLRFYFGFPIKLACPRQNDTVVVGTFCCVQGGKTREISESQYTLMATLTEGVKQVLEFQAALLLDSA</sequence>